<dbReference type="GO" id="GO:0006429">
    <property type="term" value="P:leucyl-tRNA aminoacylation"/>
    <property type="evidence" value="ECO:0007669"/>
    <property type="project" value="UniProtKB-UniRule"/>
</dbReference>
<dbReference type="InterPro" id="IPR001412">
    <property type="entry name" value="aa-tRNA-synth_I_CS"/>
</dbReference>
<dbReference type="Pfam" id="PF08264">
    <property type="entry name" value="Anticodon_1"/>
    <property type="match status" value="1"/>
</dbReference>
<keyword evidence="7 11" id="KW-0648">Protein biosynthesis</keyword>
<evidence type="ECO:0000256" key="4">
    <source>
        <dbReference type="ARBA" id="ARBA00022598"/>
    </source>
</evidence>
<dbReference type="InterPro" id="IPR025709">
    <property type="entry name" value="Leu_tRNA-synth_edit"/>
</dbReference>
<dbReference type="InterPro" id="IPR014729">
    <property type="entry name" value="Rossmann-like_a/b/a_fold"/>
</dbReference>
<protein>
    <recommendedName>
        <fullName evidence="2 10">Leucine--tRNA ligase</fullName>
        <ecNumber evidence="2 10">6.1.1.4</ecNumber>
    </recommendedName>
</protein>
<dbReference type="SUPFAM" id="SSF47323">
    <property type="entry name" value="Anticodon-binding domain of a subclass of class I aminoacyl-tRNA synthetases"/>
    <property type="match status" value="1"/>
</dbReference>
<dbReference type="CDD" id="cd07958">
    <property type="entry name" value="Anticodon_Ia_Leu_BEm"/>
    <property type="match status" value="1"/>
</dbReference>
<evidence type="ECO:0000256" key="9">
    <source>
        <dbReference type="ARBA" id="ARBA00047469"/>
    </source>
</evidence>
<sequence length="786" mass="88997">MKFNHQVIEKKWQKRWDDERVFRIGQPKPGKKFYILDMFPYPSAAGLHVGHPKGYTATDIVARKRRMEGYEVLYPMGWDAFGLPTENFAVKVGRNPKEVAAENIKNFRRQVKSLGFSYDWSREIDTSSPAYYRWTQWLFLQLYKKGLAYRAKANVNYCPSCRTVLANEQVLDGKCERCGNPVTLRELEQWFFKITEYADRLLAGLEKIDWPERIKSMQRNWIGRSEGVEVNFRGLRKDATEKSRGAKMKIREGEFDVPVFTTRADTLLGVTAVVLSPEHPLVDSLVSASERKAVEAYRREVRDKSELERTGLKKEKTGVPLGTAAIHPLSGEQVPVWIAGYVLMGYGTGAVMMVPAHDERDFVFAKRYGLDMKFVISPPHEVSEARHEAIHHGKKRKGQDGAYTGEGILVNSGEYSGLTSVDARQKIAAALESAGRGRRQVNYHLRDWLVSRQRYWGAPIPIIYCQSCGEVPVPEKDLPVTLPDDVDFRPTGESPLSSSKSFHDVSCPKCDKPARRESDTMDTFVDSSWYFLRYTSPNEKRRPFDPRAASVWCPVDLYVGGAEHAVLHLLYARFVTMALHDLDQISFEEPMSRLRSVGLVLGEDGAKMSKSRGNVVNPDEVVEEFGADTMRLFEMFGGEFSETLQWSTKGIVGVRRFLERVAALGERAEESEAPPPDLPGRQAGAETLRLLHQTIKKVGDDIEAFKFNTAVSAMMILVNHLSARGSVSPDVFETFLKLLHPFAPHIAEELWERLGHSDLLAREKWPVFDPGLAREEQMTVVVQING</sequence>
<dbReference type="InterPro" id="IPR009008">
    <property type="entry name" value="Val/Leu/Ile-tRNA-synth_edit"/>
</dbReference>
<accession>A0A1F7U511</accession>
<evidence type="ECO:0000256" key="3">
    <source>
        <dbReference type="ARBA" id="ARBA00022490"/>
    </source>
</evidence>
<keyword evidence="6 11" id="KW-0067">ATP-binding</keyword>
<dbReference type="PANTHER" id="PTHR43740:SF2">
    <property type="entry name" value="LEUCINE--TRNA LIGASE, MITOCHONDRIAL"/>
    <property type="match status" value="1"/>
</dbReference>
<dbReference type="InterPro" id="IPR013155">
    <property type="entry name" value="M/V/L/I-tRNA-synth_anticd-bd"/>
</dbReference>
<evidence type="ECO:0000256" key="5">
    <source>
        <dbReference type="ARBA" id="ARBA00022741"/>
    </source>
</evidence>
<dbReference type="GO" id="GO:0005829">
    <property type="term" value="C:cytosol"/>
    <property type="evidence" value="ECO:0007669"/>
    <property type="project" value="TreeGrafter"/>
</dbReference>
<dbReference type="InterPro" id="IPR015413">
    <property type="entry name" value="Methionyl/Leucyl_tRNA_Synth"/>
</dbReference>
<dbReference type="Pfam" id="PF13603">
    <property type="entry name" value="tRNA-synt_1_2"/>
    <property type="match status" value="1"/>
</dbReference>
<keyword evidence="5 11" id="KW-0547">Nucleotide-binding</keyword>
<dbReference type="FunFam" id="3.40.50.620:FF:000077">
    <property type="entry name" value="Leucine--tRNA ligase"/>
    <property type="match status" value="1"/>
</dbReference>
<evidence type="ECO:0000256" key="6">
    <source>
        <dbReference type="ARBA" id="ARBA00022840"/>
    </source>
</evidence>
<dbReference type="HAMAP" id="MF_00049_B">
    <property type="entry name" value="Leu_tRNA_synth_B"/>
    <property type="match status" value="1"/>
</dbReference>
<dbReference type="SUPFAM" id="SSF52374">
    <property type="entry name" value="Nucleotidylyl transferase"/>
    <property type="match status" value="1"/>
</dbReference>
<dbReference type="PRINTS" id="PR00985">
    <property type="entry name" value="TRNASYNTHLEU"/>
</dbReference>
<evidence type="ECO:0000256" key="1">
    <source>
        <dbReference type="ARBA" id="ARBA00005594"/>
    </source>
</evidence>
<dbReference type="FunFam" id="1.10.730.10:FF:000002">
    <property type="entry name" value="Leucine--tRNA ligase"/>
    <property type="match status" value="1"/>
</dbReference>
<evidence type="ECO:0000259" key="15">
    <source>
        <dbReference type="Pfam" id="PF13603"/>
    </source>
</evidence>
<dbReference type="PANTHER" id="PTHR43740">
    <property type="entry name" value="LEUCYL-TRNA SYNTHETASE"/>
    <property type="match status" value="1"/>
</dbReference>
<evidence type="ECO:0000256" key="10">
    <source>
        <dbReference type="NCBIfam" id="TIGR00396"/>
    </source>
</evidence>
<dbReference type="SUPFAM" id="SSF50677">
    <property type="entry name" value="ValRS/IleRS/LeuRS editing domain"/>
    <property type="match status" value="1"/>
</dbReference>
<feature type="domain" description="Methionyl/Leucyl tRNA synthetase" evidence="14">
    <location>
        <begin position="39"/>
        <end position="180"/>
    </location>
</feature>
<evidence type="ECO:0000256" key="8">
    <source>
        <dbReference type="ARBA" id="ARBA00023146"/>
    </source>
</evidence>
<dbReference type="InterPro" id="IPR002300">
    <property type="entry name" value="aa-tRNA-synth_Ia"/>
</dbReference>
<dbReference type="FunFam" id="3.40.50.620:FF:000056">
    <property type="entry name" value="Leucine--tRNA ligase"/>
    <property type="match status" value="1"/>
</dbReference>
<feature type="domain" description="Methionyl/Valyl/Leucyl/Isoleucyl-tRNA synthetase anticodon-binding" evidence="13">
    <location>
        <begin position="688"/>
        <end position="785"/>
    </location>
</feature>
<keyword evidence="4 11" id="KW-0436">Ligase</keyword>
<gene>
    <name evidence="16" type="ORF">A3D72_00450</name>
</gene>
<comment type="caution">
    <text evidence="16">The sequence shown here is derived from an EMBL/GenBank/DDBJ whole genome shotgun (WGS) entry which is preliminary data.</text>
</comment>
<proteinExistence type="inferred from homology"/>
<dbReference type="InterPro" id="IPR002302">
    <property type="entry name" value="Leu-tRNA-ligase"/>
</dbReference>
<evidence type="ECO:0000256" key="2">
    <source>
        <dbReference type="ARBA" id="ARBA00013164"/>
    </source>
</evidence>
<dbReference type="GO" id="GO:0005524">
    <property type="term" value="F:ATP binding"/>
    <property type="evidence" value="ECO:0007669"/>
    <property type="project" value="UniProtKB-KW"/>
</dbReference>
<dbReference type="PROSITE" id="PS00178">
    <property type="entry name" value="AA_TRNA_LIGASE_I"/>
    <property type="match status" value="1"/>
</dbReference>
<evidence type="ECO:0000313" key="17">
    <source>
        <dbReference type="Proteomes" id="UP000176303"/>
    </source>
</evidence>
<dbReference type="Pfam" id="PF00133">
    <property type="entry name" value="tRNA-synt_1"/>
    <property type="match status" value="1"/>
</dbReference>
<evidence type="ECO:0000256" key="7">
    <source>
        <dbReference type="ARBA" id="ARBA00022917"/>
    </source>
</evidence>
<name>A0A1F7U511_9BACT</name>
<evidence type="ECO:0000313" key="16">
    <source>
        <dbReference type="EMBL" id="OGL73329.1"/>
    </source>
</evidence>
<feature type="non-terminal residue" evidence="16">
    <location>
        <position position="786"/>
    </location>
</feature>
<comment type="similarity">
    <text evidence="1 11">Belongs to the class-I aminoacyl-tRNA synthetase family.</text>
</comment>
<evidence type="ECO:0000256" key="11">
    <source>
        <dbReference type="RuleBase" id="RU363035"/>
    </source>
</evidence>
<feature type="domain" description="Leucyl-tRNA synthetase editing" evidence="15">
    <location>
        <begin position="219"/>
        <end position="431"/>
    </location>
</feature>
<evidence type="ECO:0000259" key="14">
    <source>
        <dbReference type="Pfam" id="PF09334"/>
    </source>
</evidence>
<reference evidence="16 17" key="1">
    <citation type="journal article" date="2016" name="Nat. Commun.">
        <title>Thousands of microbial genomes shed light on interconnected biogeochemical processes in an aquifer system.</title>
        <authorList>
            <person name="Anantharaman K."/>
            <person name="Brown C.T."/>
            <person name="Hug L.A."/>
            <person name="Sharon I."/>
            <person name="Castelle C.J."/>
            <person name="Probst A.J."/>
            <person name="Thomas B.C."/>
            <person name="Singh A."/>
            <person name="Wilkins M.J."/>
            <person name="Karaoz U."/>
            <person name="Brodie E.L."/>
            <person name="Williams K.H."/>
            <person name="Hubbard S.S."/>
            <person name="Banfield J.F."/>
        </authorList>
    </citation>
    <scope>NUCLEOTIDE SEQUENCE [LARGE SCALE GENOMIC DNA]</scope>
</reference>
<dbReference type="EC" id="6.1.1.4" evidence="2 10"/>
<feature type="domain" description="Aminoacyl-tRNA synthetase class Ia" evidence="12">
    <location>
        <begin position="445"/>
        <end position="633"/>
    </location>
</feature>
<dbReference type="AlphaFoldDB" id="A0A1F7U511"/>
<dbReference type="GO" id="GO:0004823">
    <property type="term" value="F:leucine-tRNA ligase activity"/>
    <property type="evidence" value="ECO:0007669"/>
    <property type="project" value="UniProtKB-UniRule"/>
</dbReference>
<dbReference type="CDD" id="cd00812">
    <property type="entry name" value="LeuRS_core"/>
    <property type="match status" value="1"/>
</dbReference>
<keyword evidence="3" id="KW-0963">Cytoplasm</keyword>
<dbReference type="NCBIfam" id="TIGR00396">
    <property type="entry name" value="leuS_bact"/>
    <property type="match status" value="1"/>
</dbReference>
<evidence type="ECO:0000259" key="13">
    <source>
        <dbReference type="Pfam" id="PF08264"/>
    </source>
</evidence>
<dbReference type="Gene3D" id="1.10.730.10">
    <property type="entry name" value="Isoleucyl-tRNA Synthetase, Domain 1"/>
    <property type="match status" value="1"/>
</dbReference>
<keyword evidence="8 11" id="KW-0030">Aminoacyl-tRNA synthetase</keyword>
<organism evidence="16 17">
    <name type="scientific">Candidatus Uhrbacteria bacterium RIFCSPHIGHO2_02_FULL_57_19</name>
    <dbReference type="NCBI Taxonomy" id="1802391"/>
    <lineage>
        <taxon>Bacteria</taxon>
        <taxon>Candidatus Uhriibacteriota</taxon>
    </lineage>
</organism>
<comment type="catalytic activity">
    <reaction evidence="9">
        <text>tRNA(Leu) + L-leucine + ATP = L-leucyl-tRNA(Leu) + AMP + diphosphate</text>
        <dbReference type="Rhea" id="RHEA:11688"/>
        <dbReference type="Rhea" id="RHEA-COMP:9613"/>
        <dbReference type="Rhea" id="RHEA-COMP:9622"/>
        <dbReference type="ChEBI" id="CHEBI:30616"/>
        <dbReference type="ChEBI" id="CHEBI:33019"/>
        <dbReference type="ChEBI" id="CHEBI:57427"/>
        <dbReference type="ChEBI" id="CHEBI:78442"/>
        <dbReference type="ChEBI" id="CHEBI:78494"/>
        <dbReference type="ChEBI" id="CHEBI:456215"/>
        <dbReference type="EC" id="6.1.1.4"/>
    </reaction>
</comment>
<evidence type="ECO:0000259" key="12">
    <source>
        <dbReference type="Pfam" id="PF00133"/>
    </source>
</evidence>
<dbReference type="Gene3D" id="3.40.50.620">
    <property type="entry name" value="HUPs"/>
    <property type="match status" value="2"/>
</dbReference>
<dbReference type="STRING" id="1802391.A3D72_00450"/>
<dbReference type="GO" id="GO:0002161">
    <property type="term" value="F:aminoacyl-tRNA deacylase activity"/>
    <property type="evidence" value="ECO:0007669"/>
    <property type="project" value="InterPro"/>
</dbReference>
<dbReference type="Pfam" id="PF09334">
    <property type="entry name" value="tRNA-synt_1g"/>
    <property type="match status" value="1"/>
</dbReference>
<dbReference type="EMBL" id="MGDZ01000036">
    <property type="protein sequence ID" value="OGL73329.1"/>
    <property type="molecule type" value="Genomic_DNA"/>
</dbReference>
<dbReference type="InterPro" id="IPR009080">
    <property type="entry name" value="tRNAsynth_Ia_anticodon-bd"/>
</dbReference>
<dbReference type="Proteomes" id="UP000176303">
    <property type="component" value="Unassembled WGS sequence"/>
</dbReference>